<sequence length="255" mass="29042">MITKQKTNNLENLDGLIKFVLTAALACLPFFIEKQLNYVILFVFLLGLTFVLRVNLRTLMVSAASYCLIVLLPYFFGLLLSGILYLMTDNSLFGVYQGYYEVSLRLFRLSVVWYVSMLYFQTTSIETVIGLLDRLFSPLKFIGVPVPDYLKVVMYVVIELRETGTEVVKNLREGMRSNIGSKKRKFQINITGVSQIIVSLLVNSFEKIDKVQSFVENANPEDLYGYSFKLTKREIAAISSFVFLTTVVSIVENGY</sequence>
<evidence type="ECO:0000256" key="2">
    <source>
        <dbReference type="ARBA" id="ARBA00022692"/>
    </source>
</evidence>
<evidence type="ECO:0000313" key="6">
    <source>
        <dbReference type="EMBL" id="SHI74372.1"/>
    </source>
</evidence>
<gene>
    <name evidence="6" type="ORF">SAMN02746098_04564</name>
</gene>
<feature type="transmembrane region" description="Helical" evidence="5">
    <location>
        <begin position="63"/>
        <end position="86"/>
    </location>
</feature>
<dbReference type="InterPro" id="IPR003339">
    <property type="entry name" value="ABC/ECF_trnsptr_transmembrane"/>
</dbReference>
<accession>A0A1M6DME8</accession>
<dbReference type="EMBL" id="FQXJ01000024">
    <property type="protein sequence ID" value="SHI74372.1"/>
    <property type="molecule type" value="Genomic_DNA"/>
</dbReference>
<keyword evidence="2 5" id="KW-0812">Transmembrane</keyword>
<name>A0A1M6DME8_9FIRM</name>
<dbReference type="CDD" id="cd16914">
    <property type="entry name" value="EcfT"/>
    <property type="match status" value="1"/>
</dbReference>
<keyword evidence="4 5" id="KW-0472">Membrane</keyword>
<dbReference type="Proteomes" id="UP000183954">
    <property type="component" value="Unassembled WGS sequence"/>
</dbReference>
<dbReference type="OrthoDB" id="1806713at2"/>
<dbReference type="RefSeq" id="WP_073032456.1">
    <property type="nucleotide sequence ID" value="NZ_FQXJ01000024.1"/>
</dbReference>
<organism evidence="6 7">
    <name type="scientific">Desulfosporosinus lacus DSM 15449</name>
    <dbReference type="NCBI Taxonomy" id="1121420"/>
    <lineage>
        <taxon>Bacteria</taxon>
        <taxon>Bacillati</taxon>
        <taxon>Bacillota</taxon>
        <taxon>Clostridia</taxon>
        <taxon>Eubacteriales</taxon>
        <taxon>Desulfitobacteriaceae</taxon>
        <taxon>Desulfosporosinus</taxon>
    </lineage>
</organism>
<keyword evidence="3 5" id="KW-1133">Transmembrane helix</keyword>
<comment type="subcellular location">
    <subcellularLocation>
        <location evidence="1">Membrane</location>
        <topology evidence="1">Multi-pass membrane protein</topology>
    </subcellularLocation>
</comment>
<protein>
    <submittedName>
        <fullName evidence="6">Energy-coupling factor transport system permease protein</fullName>
    </submittedName>
</protein>
<evidence type="ECO:0000313" key="7">
    <source>
        <dbReference type="Proteomes" id="UP000183954"/>
    </source>
</evidence>
<feature type="transmembrane region" description="Helical" evidence="5">
    <location>
        <begin position="12"/>
        <end position="32"/>
    </location>
</feature>
<dbReference type="STRING" id="1121420.SAMN02746098_04564"/>
<evidence type="ECO:0000256" key="5">
    <source>
        <dbReference type="SAM" id="Phobius"/>
    </source>
</evidence>
<evidence type="ECO:0000256" key="1">
    <source>
        <dbReference type="ARBA" id="ARBA00004141"/>
    </source>
</evidence>
<evidence type="ECO:0000256" key="3">
    <source>
        <dbReference type="ARBA" id="ARBA00022989"/>
    </source>
</evidence>
<proteinExistence type="predicted"/>
<evidence type="ECO:0000256" key="4">
    <source>
        <dbReference type="ARBA" id="ARBA00023136"/>
    </source>
</evidence>
<dbReference type="AlphaFoldDB" id="A0A1M6DME8"/>
<keyword evidence="7" id="KW-1185">Reference proteome</keyword>
<feature type="transmembrane region" description="Helical" evidence="5">
    <location>
        <begin position="106"/>
        <end position="132"/>
    </location>
</feature>
<reference evidence="7" key="1">
    <citation type="submission" date="2016-11" db="EMBL/GenBank/DDBJ databases">
        <authorList>
            <person name="Varghese N."/>
            <person name="Submissions S."/>
        </authorList>
    </citation>
    <scope>NUCLEOTIDE SEQUENCE [LARGE SCALE GENOMIC DNA]</scope>
    <source>
        <strain evidence="7">DSM 15449</strain>
    </source>
</reference>
<feature type="transmembrane region" description="Helical" evidence="5">
    <location>
        <begin position="38"/>
        <end position="56"/>
    </location>
</feature>
<dbReference type="Pfam" id="PF02361">
    <property type="entry name" value="CbiQ"/>
    <property type="match status" value="1"/>
</dbReference>
<dbReference type="GO" id="GO:0005886">
    <property type="term" value="C:plasma membrane"/>
    <property type="evidence" value="ECO:0007669"/>
    <property type="project" value="UniProtKB-ARBA"/>
</dbReference>